<dbReference type="InterPro" id="IPR004119">
    <property type="entry name" value="EcKL"/>
</dbReference>
<keyword evidence="3" id="KW-1185">Reference proteome</keyword>
<dbReference type="OrthoDB" id="190089at2759"/>
<dbReference type="InterPro" id="IPR011009">
    <property type="entry name" value="Kinase-like_dom_sf"/>
</dbReference>
<reference evidence="2" key="1">
    <citation type="submission" date="2022-07" db="EMBL/GenBank/DDBJ databases">
        <authorList>
            <person name="Trinca V."/>
            <person name="Uliana J.V.C."/>
            <person name="Torres T.T."/>
            <person name="Ward R.J."/>
            <person name="Monesi N."/>
        </authorList>
    </citation>
    <scope>NUCLEOTIDE SEQUENCE</scope>
    <source>
        <strain evidence="2">HSMRA1968</strain>
        <tissue evidence="2">Whole embryos</tissue>
    </source>
</reference>
<evidence type="ECO:0000313" key="3">
    <source>
        <dbReference type="Proteomes" id="UP001151699"/>
    </source>
</evidence>
<protein>
    <recommendedName>
        <fullName evidence="1">CHK kinase-like domain-containing protein</fullName>
    </recommendedName>
</protein>
<proteinExistence type="predicted"/>
<organism evidence="2 3">
    <name type="scientific">Pseudolycoriella hygida</name>
    <dbReference type="NCBI Taxonomy" id="35572"/>
    <lineage>
        <taxon>Eukaryota</taxon>
        <taxon>Metazoa</taxon>
        <taxon>Ecdysozoa</taxon>
        <taxon>Arthropoda</taxon>
        <taxon>Hexapoda</taxon>
        <taxon>Insecta</taxon>
        <taxon>Pterygota</taxon>
        <taxon>Neoptera</taxon>
        <taxon>Endopterygota</taxon>
        <taxon>Diptera</taxon>
        <taxon>Nematocera</taxon>
        <taxon>Sciaroidea</taxon>
        <taxon>Sciaridae</taxon>
        <taxon>Pseudolycoriella</taxon>
    </lineage>
</organism>
<evidence type="ECO:0000259" key="1">
    <source>
        <dbReference type="SMART" id="SM00587"/>
    </source>
</evidence>
<sequence length="426" mass="49246">MFDSVHSSNNNDENENRETIEKVLQENGRNYNLTVESIECSPGSQIGDNYMSVVKRVKVYGKLGTAAFTRTLIVKRQIASISRRELFRCDEAFENEIAAYCHLVPVFRQHYPQHVPFPICLFAGRDSDGEVVILEDLCESGYKMVNRLKGLDYSHCKIVVQELAKLHSISLIMKKQRPMQFRESLEKVKEIVYCPEAHEFYKHSLESSLREALSSLRSNNVQGDLNEPIDKMINLSGKIFPIMCDRILQNTDDWSVVCSGDLWVNNLMFRYDVCDQVEGVKFIDLQTVRYTSPVIDILHFIYSSTDKQLRSNKLDQLLWDYASTLLQCISKSDLPRGEVRNYLALFSFANIKRQYLDKMMYGLGIAMWLLPAVTFHPGHVPNLDVLTLNDFKDAKVEKAITQMQTPEYHVRMKDIVLEFYQKGYLN</sequence>
<dbReference type="Pfam" id="PF02958">
    <property type="entry name" value="EcKL"/>
    <property type="match status" value="1"/>
</dbReference>
<feature type="domain" description="CHK kinase-like" evidence="1">
    <location>
        <begin position="132"/>
        <end position="331"/>
    </location>
</feature>
<dbReference type="AlphaFoldDB" id="A0A9Q0RWY3"/>
<dbReference type="SUPFAM" id="SSF56112">
    <property type="entry name" value="Protein kinase-like (PK-like)"/>
    <property type="match status" value="1"/>
</dbReference>
<dbReference type="Gene3D" id="3.90.1200.10">
    <property type="match status" value="1"/>
</dbReference>
<dbReference type="InterPro" id="IPR015897">
    <property type="entry name" value="CHK_kinase-like"/>
</dbReference>
<dbReference type="SMART" id="SM00587">
    <property type="entry name" value="CHK"/>
    <property type="match status" value="1"/>
</dbReference>
<accession>A0A9Q0RWY3</accession>
<comment type="caution">
    <text evidence="2">The sequence shown here is derived from an EMBL/GenBank/DDBJ whole genome shotgun (WGS) entry which is preliminary data.</text>
</comment>
<name>A0A9Q0RWY3_9DIPT</name>
<dbReference type="EMBL" id="WJQU01000004">
    <property type="protein sequence ID" value="KAJ6635338.1"/>
    <property type="molecule type" value="Genomic_DNA"/>
</dbReference>
<dbReference type="PANTHER" id="PTHR11012">
    <property type="entry name" value="PROTEIN KINASE-LIKE DOMAIN-CONTAINING"/>
    <property type="match status" value="1"/>
</dbReference>
<dbReference type="PANTHER" id="PTHR11012:SF47">
    <property type="entry name" value="GH22833P"/>
    <property type="match status" value="1"/>
</dbReference>
<gene>
    <name evidence="2" type="ORF">Bhyg_13923</name>
</gene>
<evidence type="ECO:0000313" key="2">
    <source>
        <dbReference type="EMBL" id="KAJ6635338.1"/>
    </source>
</evidence>
<dbReference type="Proteomes" id="UP001151699">
    <property type="component" value="Chromosome C"/>
</dbReference>